<dbReference type="PANTHER" id="PTHR48050">
    <property type="entry name" value="STEROL 3-BETA-GLUCOSYLTRANSFERASE"/>
    <property type="match status" value="1"/>
</dbReference>
<sequence>MFRHAILLALLAAIPAYYLSHTLSIDTPKEPLISGRTNTVLYLTDSSSGLSNSHVASAFALLESHPEMQIHWASFSTPPIEPRLQRISAAARAKNPDAKPIIFHEMHTASMMETLDRTYPSLDDFIMPYGLAGYDKMLRIIETVVLPWSAEEYFAIFAETIELINSVDPAVVVVDSVQRPFVDAVRNANRRFAILSPNALTDIIAYRQPWGQMFWKYPAMMSGHPFPTPLLSIPSNIYMQTRFIWRLLTSARFRAARRALTSLGVRDPLNMHMHFDDVPLISGDLPEAGLPLSYYPPSVTVCGPIVLDTAPAAEQDADMVRWLQGGVDGGGGKVPTVLICLGSNVAYNERRARALGGAVLRVLEETNAKVLWKFVKEGEFDDSGESGWRTPLEAYIASGRLRIEGWLDVDPVSLVKTGMIDVWVHHGGANCYYEAAFSGVRQVILPLWLDLYSFAQIAEYTGVGIWPGKETAPEWDTASLGEGLLTALRGKKADRMQEKADALKNAAARYDGRECAADVIARIARDGN</sequence>
<dbReference type="EMBL" id="JBFXLU010000330">
    <property type="protein sequence ID" value="KAL2829576.1"/>
    <property type="molecule type" value="Genomic_DNA"/>
</dbReference>
<dbReference type="InterPro" id="IPR050426">
    <property type="entry name" value="Glycosyltransferase_28"/>
</dbReference>
<dbReference type="PANTHER" id="PTHR48050:SF13">
    <property type="entry name" value="STEROL 3-BETA-GLUCOSYLTRANSFERASE UGT80A2"/>
    <property type="match status" value="1"/>
</dbReference>
<evidence type="ECO:0000313" key="2">
    <source>
        <dbReference type="EMBL" id="KAL2829576.1"/>
    </source>
</evidence>
<feature type="signal peptide" evidence="1">
    <location>
        <begin position="1"/>
        <end position="24"/>
    </location>
</feature>
<keyword evidence="3" id="KW-1185">Reference proteome</keyword>
<evidence type="ECO:0008006" key="4">
    <source>
        <dbReference type="Google" id="ProtNLM"/>
    </source>
</evidence>
<protein>
    <recommendedName>
        <fullName evidence="4">UDP-glucoronosyl and UDP-glucosyl transferase family protein</fullName>
    </recommendedName>
</protein>
<dbReference type="Gene3D" id="3.40.50.2000">
    <property type="entry name" value="Glycogen Phosphorylase B"/>
    <property type="match status" value="1"/>
</dbReference>
<accession>A0ABR4IP79</accession>
<keyword evidence="1" id="KW-0732">Signal</keyword>
<dbReference type="SUPFAM" id="SSF53756">
    <property type="entry name" value="UDP-Glycosyltransferase/glycogen phosphorylase"/>
    <property type="match status" value="1"/>
</dbReference>
<reference evidence="2 3" key="1">
    <citation type="submission" date="2024-07" db="EMBL/GenBank/DDBJ databases">
        <title>Section-level genome sequencing and comparative genomics of Aspergillus sections Usti and Cavernicolus.</title>
        <authorList>
            <consortium name="Lawrence Berkeley National Laboratory"/>
            <person name="Nybo J.L."/>
            <person name="Vesth T.C."/>
            <person name="Theobald S."/>
            <person name="Frisvad J.C."/>
            <person name="Larsen T.O."/>
            <person name="Kjaerboelling I."/>
            <person name="Rothschild-Mancinelli K."/>
            <person name="Lyhne E.K."/>
            <person name="Kogle M.E."/>
            <person name="Barry K."/>
            <person name="Clum A."/>
            <person name="Na H."/>
            <person name="Ledsgaard L."/>
            <person name="Lin J."/>
            <person name="Lipzen A."/>
            <person name="Kuo A."/>
            <person name="Riley R."/>
            <person name="Mondo S."/>
            <person name="Labutti K."/>
            <person name="Haridas S."/>
            <person name="Pangalinan J."/>
            <person name="Salamov A.A."/>
            <person name="Simmons B.A."/>
            <person name="Magnuson J.K."/>
            <person name="Chen J."/>
            <person name="Drula E."/>
            <person name="Henrissat B."/>
            <person name="Wiebenga A."/>
            <person name="Lubbers R.J."/>
            <person name="Gomes A.C."/>
            <person name="Makela M.R."/>
            <person name="Stajich J."/>
            <person name="Grigoriev I.V."/>
            <person name="Mortensen U.H."/>
            <person name="De Vries R.P."/>
            <person name="Baker S.E."/>
            <person name="Andersen M.R."/>
        </authorList>
    </citation>
    <scope>NUCLEOTIDE SEQUENCE [LARGE SCALE GENOMIC DNA]</scope>
    <source>
        <strain evidence="2 3">CBS 123904</strain>
    </source>
</reference>
<comment type="caution">
    <text evidence="2">The sequence shown here is derived from an EMBL/GenBank/DDBJ whole genome shotgun (WGS) entry which is preliminary data.</text>
</comment>
<feature type="chain" id="PRO_5046461256" description="UDP-glucoronosyl and UDP-glucosyl transferase family protein" evidence="1">
    <location>
        <begin position="25"/>
        <end position="528"/>
    </location>
</feature>
<evidence type="ECO:0000256" key="1">
    <source>
        <dbReference type="SAM" id="SignalP"/>
    </source>
</evidence>
<name>A0ABR4IP79_9EURO</name>
<proteinExistence type="predicted"/>
<evidence type="ECO:0000313" key="3">
    <source>
        <dbReference type="Proteomes" id="UP001610446"/>
    </source>
</evidence>
<organism evidence="2 3">
    <name type="scientific">Aspergillus pseudoustus</name>
    <dbReference type="NCBI Taxonomy" id="1810923"/>
    <lineage>
        <taxon>Eukaryota</taxon>
        <taxon>Fungi</taxon>
        <taxon>Dikarya</taxon>
        <taxon>Ascomycota</taxon>
        <taxon>Pezizomycotina</taxon>
        <taxon>Eurotiomycetes</taxon>
        <taxon>Eurotiomycetidae</taxon>
        <taxon>Eurotiales</taxon>
        <taxon>Aspergillaceae</taxon>
        <taxon>Aspergillus</taxon>
        <taxon>Aspergillus subgen. Nidulantes</taxon>
    </lineage>
</organism>
<gene>
    <name evidence="2" type="ORF">BJY01DRAFT_254981</name>
</gene>
<dbReference type="Proteomes" id="UP001610446">
    <property type="component" value="Unassembled WGS sequence"/>
</dbReference>